<comment type="caution">
    <text evidence="2">The sequence shown here is derived from an EMBL/GenBank/DDBJ whole genome shotgun (WGS) entry which is preliminary data.</text>
</comment>
<feature type="compositionally biased region" description="Acidic residues" evidence="1">
    <location>
        <begin position="136"/>
        <end position="154"/>
    </location>
</feature>
<reference evidence="2 3" key="1">
    <citation type="submission" date="2018-10" db="EMBL/GenBank/DDBJ databases">
        <title>Transmission dynamics of multidrug resistant bacteria on intensive care unit surfaces.</title>
        <authorList>
            <person name="D'Souza A.W."/>
            <person name="Potter R.F."/>
            <person name="Wallace M."/>
            <person name="Shupe A."/>
            <person name="Patel S."/>
            <person name="Sun S."/>
            <person name="Gul D."/>
            <person name="Kwon J.H."/>
            <person name="Andleeb S."/>
            <person name="Burnham C.-A.D."/>
            <person name="Dantas G."/>
        </authorList>
    </citation>
    <scope>NUCLEOTIDE SEQUENCE [LARGE SCALE GENOMIC DNA]</scope>
    <source>
        <strain evidence="2 3">AS_373</strain>
    </source>
</reference>
<evidence type="ECO:0000313" key="2">
    <source>
        <dbReference type="EMBL" id="RSE26571.1"/>
    </source>
</evidence>
<evidence type="ECO:0000313" key="3">
    <source>
        <dbReference type="Proteomes" id="UP000275331"/>
    </source>
</evidence>
<organism evidence="2 3">
    <name type="scientific">Atlantibacter subterraneus</name>
    <dbReference type="NCBI Taxonomy" id="255519"/>
    <lineage>
        <taxon>Bacteria</taxon>
        <taxon>Pseudomonadati</taxon>
        <taxon>Pseudomonadota</taxon>
        <taxon>Gammaproteobacteria</taxon>
        <taxon>Enterobacterales</taxon>
        <taxon>Enterobacteriaceae</taxon>
        <taxon>Atlantibacter</taxon>
    </lineage>
</organism>
<name>A0A3R9GAU0_9ENTR</name>
<proteinExistence type="predicted"/>
<dbReference type="AlphaFoldDB" id="A0A3R9GAU0"/>
<gene>
    <name evidence="2" type="ORF">EGT71_09060</name>
</gene>
<sequence>MKDMTHKQLIRAAYVVAKLESAQTAQLLTELAGRLDGALVAARTACLERDASVRAEIEWEKAMMQAVGEDGVGDVVQKIEKLKAERDALAVENGEMKGEPVAKVLSSRAGNDTSTIDKALPAGTALYTLSPVQEEATTDEVDEEIEGELEAWND</sequence>
<protein>
    <submittedName>
        <fullName evidence="2">Uncharacterized protein</fullName>
    </submittedName>
</protein>
<dbReference type="Proteomes" id="UP000275331">
    <property type="component" value="Unassembled WGS sequence"/>
</dbReference>
<dbReference type="EMBL" id="RHXB01000005">
    <property type="protein sequence ID" value="RSE26571.1"/>
    <property type="molecule type" value="Genomic_DNA"/>
</dbReference>
<accession>A0A3R9GAU0</accession>
<feature type="region of interest" description="Disordered" evidence="1">
    <location>
        <begin position="133"/>
        <end position="154"/>
    </location>
</feature>
<evidence type="ECO:0000256" key="1">
    <source>
        <dbReference type="SAM" id="MobiDB-lite"/>
    </source>
</evidence>
<dbReference type="RefSeq" id="WP_125293533.1">
    <property type="nucleotide sequence ID" value="NZ_RHWZ01000005.1"/>
</dbReference>